<dbReference type="RefSeq" id="WP_209335159.1">
    <property type="nucleotide sequence ID" value="NZ_JAGIYY010000003.1"/>
</dbReference>
<sequence>MSSSENVDLVACKCPTVSLTVKGSVGDGYVVELLLDPDQAEDFGIEPGLIFRFDPHMKEVRGAFKSGASFLHSKDMELPFGEPGGITDFERCKRDPLPFVSDMVEDALATARYQADVAAGRLRALVIVRPDGEIAFGVGNLPSDLDASTAQQFLEMTFWEDNWEQRYKRTVVRTVGSREDADLIAYDVPNNFDGATERDVIEAGGILLSAFNVVERAA</sequence>
<organism evidence="1 2">
    <name type="scientific">Tianweitania sediminis</name>
    <dbReference type="NCBI Taxonomy" id="1502156"/>
    <lineage>
        <taxon>Bacteria</taxon>
        <taxon>Pseudomonadati</taxon>
        <taxon>Pseudomonadota</taxon>
        <taxon>Alphaproteobacteria</taxon>
        <taxon>Hyphomicrobiales</taxon>
        <taxon>Phyllobacteriaceae</taxon>
        <taxon>Tianweitania</taxon>
    </lineage>
</organism>
<proteinExistence type="predicted"/>
<protein>
    <submittedName>
        <fullName evidence="1">Uncharacterized protein</fullName>
    </submittedName>
</protein>
<reference evidence="1" key="1">
    <citation type="submission" date="2021-03" db="EMBL/GenBank/DDBJ databases">
        <title>Genome sequencing and assembly of Tianweitania sediminis.</title>
        <authorList>
            <person name="Chhetri G."/>
        </authorList>
    </citation>
    <scope>NUCLEOTIDE SEQUENCE</scope>
    <source>
        <strain evidence="1">Z8</strain>
    </source>
</reference>
<accession>A0A8J7RKZ0</accession>
<comment type="caution">
    <text evidence="1">The sequence shown here is derived from an EMBL/GenBank/DDBJ whole genome shotgun (WGS) entry which is preliminary data.</text>
</comment>
<dbReference type="Proteomes" id="UP000666240">
    <property type="component" value="Unassembled WGS sequence"/>
</dbReference>
<evidence type="ECO:0000313" key="2">
    <source>
        <dbReference type="Proteomes" id="UP000666240"/>
    </source>
</evidence>
<gene>
    <name evidence="1" type="ORF">J5Y06_10685</name>
</gene>
<dbReference type="EMBL" id="JAGIYY010000003">
    <property type="protein sequence ID" value="MBP0439116.1"/>
    <property type="molecule type" value="Genomic_DNA"/>
</dbReference>
<dbReference type="AlphaFoldDB" id="A0A8J7RKZ0"/>
<evidence type="ECO:0000313" key="1">
    <source>
        <dbReference type="EMBL" id="MBP0439116.1"/>
    </source>
</evidence>
<keyword evidence="2" id="KW-1185">Reference proteome</keyword>
<name>A0A8J7RKZ0_9HYPH</name>